<evidence type="ECO:0000256" key="2">
    <source>
        <dbReference type="SAM" id="Phobius"/>
    </source>
</evidence>
<protein>
    <submittedName>
        <fullName evidence="3">Uncharacterized protein</fullName>
    </submittedName>
</protein>
<dbReference type="AlphaFoldDB" id="A0A6M0SCZ8"/>
<sequence length="123" mass="13044">MAHASYTITTVSTLAIGLQRVPPVMAHNGVLHGQPQETTPAEPVTAEPESVGSSGSASESHAEDMTGEPITESEEADAPQSLYTTFSLTSLPIGPGEVLLGLILIFPWLLITLRKQLHRATRS</sequence>
<gene>
    <name evidence="3" type="ORF">D0962_27070</name>
</gene>
<feature type="compositionally biased region" description="Low complexity" evidence="1">
    <location>
        <begin position="46"/>
        <end position="59"/>
    </location>
</feature>
<keyword evidence="2" id="KW-0812">Transmembrane</keyword>
<organism evidence="3 4">
    <name type="scientific">Adonisia turfae CCMR0082</name>
    <dbReference type="NCBI Taxonomy" id="2304604"/>
    <lineage>
        <taxon>Bacteria</taxon>
        <taxon>Bacillati</taxon>
        <taxon>Cyanobacteriota</taxon>
        <taxon>Adonisia</taxon>
        <taxon>Adonisia turfae</taxon>
    </lineage>
</organism>
<comment type="caution">
    <text evidence="3">The sequence shown here is derived from an EMBL/GenBank/DDBJ whole genome shotgun (WGS) entry which is preliminary data.</text>
</comment>
<dbReference type="EMBL" id="QZCE01000002">
    <property type="protein sequence ID" value="NEZ66377.1"/>
    <property type="molecule type" value="Genomic_DNA"/>
</dbReference>
<keyword evidence="2" id="KW-0472">Membrane</keyword>
<name>A0A6M0SCZ8_9CYAN</name>
<proteinExistence type="predicted"/>
<accession>A0A6M0SCZ8</accession>
<feature type="region of interest" description="Disordered" evidence="1">
    <location>
        <begin position="27"/>
        <end position="78"/>
    </location>
</feature>
<dbReference type="Proteomes" id="UP000473574">
    <property type="component" value="Unassembled WGS sequence"/>
</dbReference>
<dbReference type="RefSeq" id="WP_163668469.1">
    <property type="nucleotide sequence ID" value="NZ_QZCE01000002.1"/>
</dbReference>
<reference evidence="3 4" key="1">
    <citation type="journal article" date="2020" name="Microb. Ecol.">
        <title>Ecogenomics of the Marine Benthic Filamentous Cyanobacterium Adonisia.</title>
        <authorList>
            <person name="Walter J.M."/>
            <person name="Coutinho F.H."/>
            <person name="Leomil L."/>
            <person name="Hargreaves P.I."/>
            <person name="Campeao M.E."/>
            <person name="Vieira V.V."/>
            <person name="Silva B.S."/>
            <person name="Fistarol G.O."/>
            <person name="Salomon P.S."/>
            <person name="Sawabe T."/>
            <person name="Mino S."/>
            <person name="Hosokawa M."/>
            <person name="Miyashita H."/>
            <person name="Maruyama F."/>
            <person name="van Verk M.C."/>
            <person name="Dutilh B.E."/>
            <person name="Thompson C.C."/>
            <person name="Thompson F.L."/>
        </authorList>
    </citation>
    <scope>NUCLEOTIDE SEQUENCE [LARGE SCALE GENOMIC DNA]</scope>
    <source>
        <strain evidence="3 4">CCMR0082</strain>
    </source>
</reference>
<feature type="transmembrane region" description="Helical" evidence="2">
    <location>
        <begin position="93"/>
        <end position="113"/>
    </location>
</feature>
<keyword evidence="2" id="KW-1133">Transmembrane helix</keyword>
<evidence type="ECO:0000313" key="4">
    <source>
        <dbReference type="Proteomes" id="UP000473574"/>
    </source>
</evidence>
<evidence type="ECO:0000313" key="3">
    <source>
        <dbReference type="EMBL" id="NEZ66377.1"/>
    </source>
</evidence>
<evidence type="ECO:0000256" key="1">
    <source>
        <dbReference type="SAM" id="MobiDB-lite"/>
    </source>
</evidence>